<dbReference type="Proteomes" id="UP001065174">
    <property type="component" value="Chromosome"/>
</dbReference>
<feature type="compositionally biased region" description="Basic and acidic residues" evidence="2">
    <location>
        <begin position="194"/>
        <end position="232"/>
    </location>
</feature>
<accession>A0ABY6CPR7</accession>
<dbReference type="EMBL" id="CP106679">
    <property type="protein sequence ID" value="UXP32510.1"/>
    <property type="molecule type" value="Genomic_DNA"/>
</dbReference>
<evidence type="ECO:0008006" key="5">
    <source>
        <dbReference type="Google" id="ProtNLM"/>
    </source>
</evidence>
<evidence type="ECO:0000256" key="1">
    <source>
        <dbReference type="PROSITE-ProRule" id="PRU00339"/>
    </source>
</evidence>
<evidence type="ECO:0000313" key="4">
    <source>
        <dbReference type="Proteomes" id="UP001065174"/>
    </source>
</evidence>
<dbReference type="RefSeq" id="WP_262309945.1">
    <property type="nucleotide sequence ID" value="NZ_CP106679.1"/>
</dbReference>
<keyword evidence="4" id="KW-1185">Reference proteome</keyword>
<feature type="repeat" description="TPR" evidence="1">
    <location>
        <begin position="93"/>
        <end position="126"/>
    </location>
</feature>
<feature type="compositionally biased region" description="Basic and acidic residues" evidence="2">
    <location>
        <begin position="158"/>
        <end position="185"/>
    </location>
</feature>
<evidence type="ECO:0000313" key="3">
    <source>
        <dbReference type="EMBL" id="UXP32510.1"/>
    </source>
</evidence>
<dbReference type="SUPFAM" id="SSF48452">
    <property type="entry name" value="TPR-like"/>
    <property type="match status" value="1"/>
</dbReference>
<evidence type="ECO:0000256" key="2">
    <source>
        <dbReference type="SAM" id="MobiDB-lite"/>
    </source>
</evidence>
<proteinExistence type="predicted"/>
<name>A0ABY6CPR7_9BACT</name>
<organism evidence="3 4">
    <name type="scientific">Reichenbachiella agarivorans</name>
    <dbReference type="NCBI Taxonomy" id="2979464"/>
    <lineage>
        <taxon>Bacteria</taxon>
        <taxon>Pseudomonadati</taxon>
        <taxon>Bacteroidota</taxon>
        <taxon>Cytophagia</taxon>
        <taxon>Cytophagales</taxon>
        <taxon>Reichenbachiellaceae</taxon>
        <taxon>Reichenbachiella</taxon>
    </lineage>
</organism>
<dbReference type="PROSITE" id="PS50005">
    <property type="entry name" value="TPR"/>
    <property type="match status" value="1"/>
</dbReference>
<feature type="region of interest" description="Disordered" evidence="2">
    <location>
        <begin position="140"/>
        <end position="265"/>
    </location>
</feature>
<dbReference type="Gene3D" id="1.25.40.10">
    <property type="entry name" value="Tetratricopeptide repeat domain"/>
    <property type="match status" value="1"/>
</dbReference>
<protein>
    <recommendedName>
        <fullName evidence="5">Tetratricopeptide repeat-containing protein</fullName>
    </recommendedName>
</protein>
<keyword evidence="1" id="KW-0802">TPR repeat</keyword>
<feature type="compositionally biased region" description="Basic and acidic residues" evidence="2">
    <location>
        <begin position="140"/>
        <end position="151"/>
    </location>
</feature>
<dbReference type="InterPro" id="IPR019734">
    <property type="entry name" value="TPR_rpt"/>
</dbReference>
<dbReference type="SMART" id="SM00028">
    <property type="entry name" value="TPR"/>
    <property type="match status" value="2"/>
</dbReference>
<sequence length="301" mass="34659">MKSWLLILLVAWSVGGNDTAKINSLKKEAEAAYKKGNFKVSAEKFSFLVDSLHIEDESAKLNLGHSYFHLGQNENAQAQYQKLTLSANQQFKSIAYQQLGALSNDTKTLEKALSFFKSALKANPANEDARYNYELIKKKLQDQKDQNKDDQNQDDQNQDDKQDQEKQDQEKQDQKGDNKDQKNEDGEKDESEDQEKQDQNSEQDPNKDKKDPKEQEPQNKEGKEGENEKDQQNPEQQEGEENDEKSDQPPQPSTADKLQEMNISEEKAKMILEALKNSEIQYIQQNQRRATKKQESGKPDW</sequence>
<gene>
    <name evidence="3" type="ORF">N6H18_00780</name>
</gene>
<dbReference type="InterPro" id="IPR011990">
    <property type="entry name" value="TPR-like_helical_dom_sf"/>
</dbReference>
<dbReference type="Pfam" id="PF13181">
    <property type="entry name" value="TPR_8"/>
    <property type="match status" value="2"/>
</dbReference>
<reference evidence="3" key="1">
    <citation type="submission" date="2022-09" db="EMBL/GenBank/DDBJ databases">
        <title>Comparative genomics and taxonomic characterization of three novel marine species of genus Reichenbachiella exhibiting antioxidant and polysaccharide degradation activities.</title>
        <authorList>
            <person name="Muhammad N."/>
            <person name="Lee Y.-J."/>
            <person name="Ko J."/>
            <person name="Kim S.-G."/>
        </authorList>
    </citation>
    <scope>NUCLEOTIDE SEQUENCE</scope>
    <source>
        <strain evidence="3">BKB1-1</strain>
    </source>
</reference>